<feature type="region of interest" description="Disordered" evidence="1">
    <location>
        <begin position="1"/>
        <end position="25"/>
    </location>
</feature>
<feature type="region of interest" description="Disordered" evidence="1">
    <location>
        <begin position="46"/>
        <end position="93"/>
    </location>
</feature>
<evidence type="ECO:0000313" key="3">
    <source>
        <dbReference type="Proteomes" id="UP001153269"/>
    </source>
</evidence>
<accession>A0A9N7UNM5</accession>
<dbReference type="AlphaFoldDB" id="A0A9N7UNM5"/>
<dbReference type="Proteomes" id="UP001153269">
    <property type="component" value="Unassembled WGS sequence"/>
</dbReference>
<feature type="compositionally biased region" description="Low complexity" evidence="1">
    <location>
        <begin position="68"/>
        <end position="81"/>
    </location>
</feature>
<organism evidence="2 3">
    <name type="scientific">Pleuronectes platessa</name>
    <name type="common">European plaice</name>
    <dbReference type="NCBI Taxonomy" id="8262"/>
    <lineage>
        <taxon>Eukaryota</taxon>
        <taxon>Metazoa</taxon>
        <taxon>Chordata</taxon>
        <taxon>Craniata</taxon>
        <taxon>Vertebrata</taxon>
        <taxon>Euteleostomi</taxon>
        <taxon>Actinopterygii</taxon>
        <taxon>Neopterygii</taxon>
        <taxon>Teleostei</taxon>
        <taxon>Neoteleostei</taxon>
        <taxon>Acanthomorphata</taxon>
        <taxon>Carangaria</taxon>
        <taxon>Pleuronectiformes</taxon>
        <taxon>Pleuronectoidei</taxon>
        <taxon>Pleuronectidae</taxon>
        <taxon>Pleuronectes</taxon>
    </lineage>
</organism>
<sequence>MHRAAPEKSPFLKSQKWHKAQTHRPPAAVEQLHMVPLPSSVLRSLSAPRRRDGAAWVPRVRGSGGGSQATQSGSSGSAAGTHNAHWRCATVRV</sequence>
<keyword evidence="3" id="KW-1185">Reference proteome</keyword>
<reference evidence="2" key="1">
    <citation type="submission" date="2020-03" db="EMBL/GenBank/DDBJ databases">
        <authorList>
            <person name="Weist P."/>
        </authorList>
    </citation>
    <scope>NUCLEOTIDE SEQUENCE</scope>
</reference>
<proteinExistence type="predicted"/>
<evidence type="ECO:0000313" key="2">
    <source>
        <dbReference type="EMBL" id="CAB1435810.1"/>
    </source>
</evidence>
<evidence type="ECO:0000256" key="1">
    <source>
        <dbReference type="SAM" id="MobiDB-lite"/>
    </source>
</evidence>
<dbReference type="EMBL" id="CADEAL010001813">
    <property type="protein sequence ID" value="CAB1435810.1"/>
    <property type="molecule type" value="Genomic_DNA"/>
</dbReference>
<comment type="caution">
    <text evidence="2">The sequence shown here is derived from an EMBL/GenBank/DDBJ whole genome shotgun (WGS) entry which is preliminary data.</text>
</comment>
<gene>
    <name evidence="2" type="ORF">PLEPLA_LOCUS23855</name>
</gene>
<protein>
    <submittedName>
        <fullName evidence="2">Uncharacterized protein</fullName>
    </submittedName>
</protein>
<name>A0A9N7UNM5_PLEPL</name>